<dbReference type="NCBIfam" id="NF010738">
    <property type="entry name" value="PRK14140.1"/>
    <property type="match status" value="1"/>
</dbReference>
<evidence type="ECO:0000256" key="13">
    <source>
        <dbReference type="SAM" id="MobiDB-lite"/>
    </source>
</evidence>
<dbReference type="KEGG" id="acae:HYG86_01705"/>
<dbReference type="GO" id="GO:0006457">
    <property type="term" value="P:protein folding"/>
    <property type="evidence" value="ECO:0007669"/>
    <property type="project" value="InterPro"/>
</dbReference>
<dbReference type="GO" id="GO:0000774">
    <property type="term" value="F:adenyl-nucleotide exchange factor activity"/>
    <property type="evidence" value="ECO:0007669"/>
    <property type="project" value="InterPro"/>
</dbReference>
<dbReference type="CDD" id="cd00446">
    <property type="entry name" value="GrpE"/>
    <property type="match status" value="1"/>
</dbReference>
<dbReference type="GO" id="GO:0042803">
    <property type="term" value="F:protein homodimerization activity"/>
    <property type="evidence" value="ECO:0007669"/>
    <property type="project" value="InterPro"/>
</dbReference>
<dbReference type="GO" id="GO:0005737">
    <property type="term" value="C:cytoplasm"/>
    <property type="evidence" value="ECO:0007669"/>
    <property type="project" value="UniProtKB-SubCell"/>
</dbReference>
<evidence type="ECO:0000256" key="8">
    <source>
        <dbReference type="ARBA" id="ARBA00072274"/>
    </source>
</evidence>
<dbReference type="PANTHER" id="PTHR21237">
    <property type="entry name" value="GRPE PROTEIN"/>
    <property type="match status" value="1"/>
</dbReference>
<dbReference type="AlphaFoldDB" id="A0A7G9W4F9"/>
<dbReference type="HAMAP" id="MF_01151">
    <property type="entry name" value="GrpE"/>
    <property type="match status" value="1"/>
</dbReference>
<dbReference type="SUPFAM" id="SSF58014">
    <property type="entry name" value="Coiled-coil domain of nucleotide exchange factor GrpE"/>
    <property type="match status" value="1"/>
</dbReference>
<protein>
    <recommendedName>
        <fullName evidence="8 10">Protein GrpE</fullName>
    </recommendedName>
    <alternativeName>
        <fullName evidence="9 10">HSP-70 cofactor</fullName>
    </alternativeName>
</protein>
<dbReference type="InterPro" id="IPR013805">
    <property type="entry name" value="GrpE_CC"/>
</dbReference>
<evidence type="ECO:0000256" key="1">
    <source>
        <dbReference type="ARBA" id="ARBA00004496"/>
    </source>
</evidence>
<dbReference type="GO" id="GO:0051087">
    <property type="term" value="F:protein-folding chaperone binding"/>
    <property type="evidence" value="ECO:0007669"/>
    <property type="project" value="InterPro"/>
</dbReference>
<proteinExistence type="inferred from homology"/>
<dbReference type="Gene3D" id="2.30.22.10">
    <property type="entry name" value="Head domain of nucleotide exchange factor GrpE"/>
    <property type="match status" value="1"/>
</dbReference>
<evidence type="ECO:0000256" key="12">
    <source>
        <dbReference type="RuleBase" id="RU004478"/>
    </source>
</evidence>
<evidence type="ECO:0000256" key="2">
    <source>
        <dbReference type="ARBA" id="ARBA00009054"/>
    </source>
</evidence>
<dbReference type="SUPFAM" id="SSF51064">
    <property type="entry name" value="Head domain of nucleotide exchange factor GrpE"/>
    <property type="match status" value="1"/>
</dbReference>
<evidence type="ECO:0000256" key="9">
    <source>
        <dbReference type="ARBA" id="ARBA00076414"/>
    </source>
</evidence>
<evidence type="ECO:0000256" key="11">
    <source>
        <dbReference type="RuleBase" id="RU000639"/>
    </source>
</evidence>
<dbReference type="Gene3D" id="3.90.20.20">
    <property type="match status" value="1"/>
</dbReference>
<comment type="subcellular location">
    <subcellularLocation>
        <location evidence="1 10">Cytoplasm</location>
    </subcellularLocation>
</comment>
<evidence type="ECO:0000256" key="3">
    <source>
        <dbReference type="ARBA" id="ARBA00011738"/>
    </source>
</evidence>
<evidence type="ECO:0000256" key="4">
    <source>
        <dbReference type="ARBA" id="ARBA00022490"/>
    </source>
</evidence>
<dbReference type="PROSITE" id="PS01071">
    <property type="entry name" value="GRPE"/>
    <property type="match status" value="1"/>
</dbReference>
<keyword evidence="5 10" id="KW-0346">Stress response</keyword>
<dbReference type="Pfam" id="PF01025">
    <property type="entry name" value="GrpE"/>
    <property type="match status" value="1"/>
</dbReference>
<keyword evidence="6 10" id="KW-0143">Chaperone</keyword>
<keyword evidence="4 10" id="KW-0963">Cytoplasm</keyword>
<comment type="similarity">
    <text evidence="2 10 12">Belongs to the GrpE family.</text>
</comment>
<dbReference type="PANTHER" id="PTHR21237:SF23">
    <property type="entry name" value="GRPE PROTEIN HOMOLOG, MITOCHONDRIAL"/>
    <property type="match status" value="1"/>
</dbReference>
<dbReference type="InterPro" id="IPR009012">
    <property type="entry name" value="GrpE_head"/>
</dbReference>
<organism evidence="14 15">
    <name type="scientific">Alkalicella caledoniensis</name>
    <dbReference type="NCBI Taxonomy" id="2731377"/>
    <lineage>
        <taxon>Bacteria</taxon>
        <taxon>Bacillati</taxon>
        <taxon>Bacillota</taxon>
        <taxon>Clostridia</taxon>
        <taxon>Eubacteriales</taxon>
        <taxon>Proteinivoracaceae</taxon>
        <taxon>Alkalicella</taxon>
    </lineage>
</organism>
<evidence type="ECO:0000313" key="14">
    <source>
        <dbReference type="EMBL" id="QNO13571.1"/>
    </source>
</evidence>
<dbReference type="Proteomes" id="UP000516160">
    <property type="component" value="Chromosome"/>
</dbReference>
<evidence type="ECO:0000256" key="5">
    <source>
        <dbReference type="ARBA" id="ARBA00023016"/>
    </source>
</evidence>
<evidence type="ECO:0000256" key="7">
    <source>
        <dbReference type="ARBA" id="ARBA00053401"/>
    </source>
</evidence>
<reference evidence="14 15" key="1">
    <citation type="submission" date="2020-07" db="EMBL/GenBank/DDBJ databases">
        <title>Alkalicella. sp. LB2 genome.</title>
        <authorList>
            <person name="Postec A."/>
            <person name="Quemeneur M."/>
        </authorList>
    </citation>
    <scope>NUCLEOTIDE SEQUENCE [LARGE SCALE GENOMIC DNA]</scope>
    <source>
        <strain evidence="14 15">LB2</strain>
    </source>
</reference>
<dbReference type="GO" id="GO:0051082">
    <property type="term" value="F:unfolded protein binding"/>
    <property type="evidence" value="ECO:0007669"/>
    <property type="project" value="TreeGrafter"/>
</dbReference>
<accession>A0A7G9W4F9</accession>
<dbReference type="PRINTS" id="PR00773">
    <property type="entry name" value="GRPEPROTEIN"/>
</dbReference>
<dbReference type="InterPro" id="IPR000740">
    <property type="entry name" value="GrpE"/>
</dbReference>
<gene>
    <name evidence="10 14" type="primary">grpE</name>
    <name evidence="14" type="ORF">HYG86_01705</name>
</gene>
<feature type="region of interest" description="Disordered" evidence="13">
    <location>
        <begin position="1"/>
        <end position="44"/>
    </location>
</feature>
<evidence type="ECO:0000256" key="10">
    <source>
        <dbReference type="HAMAP-Rule" id="MF_01151"/>
    </source>
</evidence>
<keyword evidence="15" id="KW-1185">Reference proteome</keyword>
<name>A0A7G9W4F9_ALKCA</name>
<evidence type="ECO:0000313" key="15">
    <source>
        <dbReference type="Proteomes" id="UP000516160"/>
    </source>
</evidence>
<evidence type="ECO:0000256" key="6">
    <source>
        <dbReference type="ARBA" id="ARBA00023186"/>
    </source>
</evidence>
<dbReference type="FunFam" id="2.30.22.10:FF:000001">
    <property type="entry name" value="Protein GrpE"/>
    <property type="match status" value="1"/>
</dbReference>
<comment type="function">
    <text evidence="7 10 11">Participates actively in the response to hyperosmotic and heat shock by preventing the aggregation of stress-denatured proteins, in association with DnaK and GrpE. It is the nucleotide exchange factor for DnaK and may function as a thermosensor. Unfolded proteins bind initially to DnaJ; upon interaction with the DnaJ-bound protein, DnaK hydrolyzes its bound ATP, resulting in the formation of a stable complex. GrpE releases ADP from DnaK; ATP binding to DnaK triggers the release of the substrate protein, thus completing the reaction cycle. Several rounds of ATP-dependent interactions between DnaJ, DnaK and GrpE are required for fully efficient folding.</text>
</comment>
<dbReference type="EMBL" id="CP058559">
    <property type="protein sequence ID" value="QNO13571.1"/>
    <property type="molecule type" value="Genomic_DNA"/>
</dbReference>
<feature type="compositionally biased region" description="Basic and acidic residues" evidence="13">
    <location>
        <begin position="1"/>
        <end position="17"/>
    </location>
</feature>
<sequence length="183" mass="21287">MEETQKEQKAEQEELEPKSNSQGESEENQETPKANETNDQLEKLELEKQEVFNRMQRLQADYENLKKRGVKERVDLLTSANADLVKTLLPVIDNFQRALDSEKENTKFKEGIELILKQFMDILEKEGLKEIESVNKEFDPNYHDAVMNMQDPDLPENTIVEVLQKGFTFKDKVIRPAMVKVNS</sequence>
<comment type="subunit">
    <text evidence="3 10">Homodimer.</text>
</comment>
<dbReference type="RefSeq" id="WP_213167240.1">
    <property type="nucleotide sequence ID" value="NZ_CP058559.1"/>
</dbReference>